<dbReference type="PROSITE" id="PS50137">
    <property type="entry name" value="DS_RBD"/>
    <property type="match status" value="1"/>
</dbReference>
<comment type="caution">
    <text evidence="4">The sequence shown here is derived from an EMBL/GenBank/DDBJ whole genome shotgun (WGS) entry which is preliminary data.</text>
</comment>
<dbReference type="SMART" id="SM00358">
    <property type="entry name" value="DSRM"/>
    <property type="match status" value="1"/>
</dbReference>
<dbReference type="OrthoDB" id="3246846at2759"/>
<organism evidence="4 5">
    <name type="scientific">Antrodiella citrinella</name>
    <dbReference type="NCBI Taxonomy" id="2447956"/>
    <lineage>
        <taxon>Eukaryota</taxon>
        <taxon>Fungi</taxon>
        <taxon>Dikarya</taxon>
        <taxon>Basidiomycota</taxon>
        <taxon>Agaricomycotina</taxon>
        <taxon>Agaricomycetes</taxon>
        <taxon>Polyporales</taxon>
        <taxon>Steccherinaceae</taxon>
        <taxon>Antrodiella</taxon>
    </lineage>
</organism>
<gene>
    <name evidence="4" type="ORF">EUX98_g9076</name>
</gene>
<protein>
    <recommendedName>
        <fullName evidence="3">DRBM domain-containing protein</fullName>
    </recommendedName>
</protein>
<keyword evidence="1" id="KW-0694">RNA-binding</keyword>
<dbReference type="AlphaFoldDB" id="A0A4S4M0P9"/>
<sequence>MWALGFIVLVNRDMSNTDGTVLLNNLLQKLDKLSLLSWEDTDTGPAHAPEWHSTCKLDGDVIGTGSSSTKAAAKDAAAKEALKKLNQPTPSDDTSSSDNISPSEDTSSGPSNDISP</sequence>
<dbReference type="InterPro" id="IPR014720">
    <property type="entry name" value="dsRBD_dom"/>
</dbReference>
<evidence type="ECO:0000256" key="2">
    <source>
        <dbReference type="SAM" id="MobiDB-lite"/>
    </source>
</evidence>
<reference evidence="4 5" key="1">
    <citation type="submission" date="2019-02" db="EMBL/GenBank/DDBJ databases">
        <title>Genome sequencing of the rare red list fungi Antrodiella citrinella (Flaviporus citrinellus).</title>
        <authorList>
            <person name="Buettner E."/>
            <person name="Kellner H."/>
        </authorList>
    </citation>
    <scope>NUCLEOTIDE SEQUENCE [LARGE SCALE GENOMIC DNA]</scope>
    <source>
        <strain evidence="4 5">DSM 108506</strain>
    </source>
</reference>
<feature type="compositionally biased region" description="Basic and acidic residues" evidence="2">
    <location>
        <begin position="72"/>
        <end position="83"/>
    </location>
</feature>
<dbReference type="SUPFAM" id="SSF54768">
    <property type="entry name" value="dsRNA-binding domain-like"/>
    <property type="match status" value="1"/>
</dbReference>
<feature type="domain" description="DRBM" evidence="3">
    <location>
        <begin position="18"/>
        <end position="87"/>
    </location>
</feature>
<evidence type="ECO:0000259" key="3">
    <source>
        <dbReference type="PROSITE" id="PS50137"/>
    </source>
</evidence>
<evidence type="ECO:0000313" key="4">
    <source>
        <dbReference type="EMBL" id="THH17711.1"/>
    </source>
</evidence>
<feature type="compositionally biased region" description="Low complexity" evidence="2">
    <location>
        <begin position="88"/>
        <end position="108"/>
    </location>
</feature>
<dbReference type="Proteomes" id="UP000308730">
    <property type="component" value="Unassembled WGS sequence"/>
</dbReference>
<proteinExistence type="predicted"/>
<evidence type="ECO:0000313" key="5">
    <source>
        <dbReference type="Proteomes" id="UP000308730"/>
    </source>
</evidence>
<dbReference type="GO" id="GO:0003723">
    <property type="term" value="F:RNA binding"/>
    <property type="evidence" value="ECO:0007669"/>
    <property type="project" value="UniProtKB-UniRule"/>
</dbReference>
<accession>A0A4S4M0P9</accession>
<dbReference type="Gene3D" id="3.30.160.20">
    <property type="match status" value="1"/>
</dbReference>
<feature type="region of interest" description="Disordered" evidence="2">
    <location>
        <begin position="72"/>
        <end position="116"/>
    </location>
</feature>
<dbReference type="Pfam" id="PF00035">
    <property type="entry name" value="dsrm"/>
    <property type="match status" value="1"/>
</dbReference>
<name>A0A4S4M0P9_9APHY</name>
<dbReference type="EMBL" id="SGPM01000634">
    <property type="protein sequence ID" value="THH17711.1"/>
    <property type="molecule type" value="Genomic_DNA"/>
</dbReference>
<evidence type="ECO:0000256" key="1">
    <source>
        <dbReference type="PROSITE-ProRule" id="PRU00266"/>
    </source>
</evidence>
<keyword evidence="5" id="KW-1185">Reference proteome</keyword>